<evidence type="ECO:0000313" key="10">
    <source>
        <dbReference type="Proteomes" id="UP000185598"/>
    </source>
</evidence>
<dbReference type="PANTHER" id="PTHR34584">
    <property type="entry name" value="NA(+)/H(+) ANTIPORTER SUBUNIT E1"/>
    <property type="match status" value="1"/>
</dbReference>
<evidence type="ECO:0000256" key="1">
    <source>
        <dbReference type="ARBA" id="ARBA00004651"/>
    </source>
</evidence>
<evidence type="ECO:0000256" key="2">
    <source>
        <dbReference type="ARBA" id="ARBA00006228"/>
    </source>
</evidence>
<feature type="transmembrane region" description="Helical" evidence="7">
    <location>
        <begin position="56"/>
        <end position="74"/>
    </location>
</feature>
<comment type="similarity">
    <text evidence="2">Belongs to the CPA3 antiporters (TC 2.A.63) subunit E family.</text>
</comment>
<dbReference type="RefSeq" id="WP_075616924.1">
    <property type="nucleotide sequence ID" value="NZ_JACIED010000002.1"/>
</dbReference>
<evidence type="ECO:0000313" key="11">
    <source>
        <dbReference type="Proteomes" id="UP000544107"/>
    </source>
</evidence>
<evidence type="ECO:0000256" key="4">
    <source>
        <dbReference type="ARBA" id="ARBA00022692"/>
    </source>
</evidence>
<dbReference type="EMBL" id="JACIED010000002">
    <property type="protein sequence ID" value="MBB4007256.1"/>
    <property type="molecule type" value="Genomic_DNA"/>
</dbReference>
<sequence length="159" mass="17457">MRMLIVALPLTAVWLAITGSVTPLNIGFGLVLSLAVAGLLREQIGRAAEQLRVRPLALLSLIALFFVELAKSAWRVTVIVLSPGLDIKPGILAFPLTLEREAQITLLANLITLTPGTLSVDVSDDRKYLYVHALDCRDPDAIRRDIADGFERKIKEAFR</sequence>
<keyword evidence="5 7" id="KW-1133">Transmembrane helix</keyword>
<keyword evidence="10" id="KW-1185">Reference proteome</keyword>
<dbReference type="Proteomes" id="UP000185598">
    <property type="component" value="Unassembled WGS sequence"/>
</dbReference>
<dbReference type="PANTHER" id="PTHR34584:SF1">
    <property type="entry name" value="NA(+)_H(+) ANTIPORTER SUBUNIT E1"/>
    <property type="match status" value="1"/>
</dbReference>
<dbReference type="InterPro" id="IPR002758">
    <property type="entry name" value="Cation_antiport_E"/>
</dbReference>
<reference evidence="8 11" key="2">
    <citation type="submission" date="2020-08" db="EMBL/GenBank/DDBJ databases">
        <title>Genomic Encyclopedia of Type Strains, Phase IV (KMG-IV): sequencing the most valuable type-strain genomes for metagenomic binning, comparative biology and taxonomic classification.</title>
        <authorList>
            <person name="Goeker M."/>
        </authorList>
    </citation>
    <scope>NUCLEOTIDE SEQUENCE [LARGE SCALE GENOMIC DNA]</scope>
    <source>
        <strain evidence="8 11">DSM 100021</strain>
    </source>
</reference>
<dbReference type="GO" id="GO:0008324">
    <property type="term" value="F:monoatomic cation transmembrane transporter activity"/>
    <property type="evidence" value="ECO:0007669"/>
    <property type="project" value="InterPro"/>
</dbReference>
<dbReference type="PIRSF" id="PIRSF019239">
    <property type="entry name" value="MrpE"/>
    <property type="match status" value="1"/>
</dbReference>
<evidence type="ECO:0000256" key="7">
    <source>
        <dbReference type="SAM" id="Phobius"/>
    </source>
</evidence>
<comment type="subcellular location">
    <subcellularLocation>
        <location evidence="1">Cell membrane</location>
        <topology evidence="1">Multi-pass membrane protein</topology>
    </subcellularLocation>
</comment>
<evidence type="ECO:0000313" key="8">
    <source>
        <dbReference type="EMBL" id="MBB4007256.1"/>
    </source>
</evidence>
<dbReference type="Proteomes" id="UP000544107">
    <property type="component" value="Unassembled WGS sequence"/>
</dbReference>
<keyword evidence="4 7" id="KW-0812">Transmembrane</keyword>
<dbReference type="OrthoDB" id="9807187at2"/>
<dbReference type="AlphaFoldDB" id="A0A1Q8ZZI5"/>
<gene>
    <name evidence="9" type="ORF">BJF91_05075</name>
    <name evidence="8" type="ORF">GGQ71_001519</name>
</gene>
<protein>
    <submittedName>
        <fullName evidence="8">Multicomponent Na+:H+ antiporter subunit E</fullName>
    </submittedName>
    <submittedName>
        <fullName evidence="9">Na+/H+ antiporter subunit E</fullName>
    </submittedName>
</protein>
<organism evidence="9 10">
    <name type="scientific">Allorhizobium taibaishanense</name>
    <dbReference type="NCBI Taxonomy" id="887144"/>
    <lineage>
        <taxon>Bacteria</taxon>
        <taxon>Pseudomonadati</taxon>
        <taxon>Pseudomonadota</taxon>
        <taxon>Alphaproteobacteria</taxon>
        <taxon>Hyphomicrobiales</taxon>
        <taxon>Rhizobiaceae</taxon>
        <taxon>Rhizobium/Agrobacterium group</taxon>
        <taxon>Allorhizobium</taxon>
    </lineage>
</organism>
<dbReference type="EMBL" id="MKIN01000027">
    <property type="protein sequence ID" value="OLP47745.1"/>
    <property type="molecule type" value="Genomic_DNA"/>
</dbReference>
<evidence type="ECO:0000256" key="6">
    <source>
        <dbReference type="ARBA" id="ARBA00023136"/>
    </source>
</evidence>
<dbReference type="NCBIfam" id="NF006519">
    <property type="entry name" value="PRK08965.1-3"/>
    <property type="match status" value="1"/>
</dbReference>
<comment type="caution">
    <text evidence="9">The sequence shown here is derived from an EMBL/GenBank/DDBJ whole genome shotgun (WGS) entry which is preliminary data.</text>
</comment>
<evidence type="ECO:0000256" key="5">
    <source>
        <dbReference type="ARBA" id="ARBA00022989"/>
    </source>
</evidence>
<name>A0A1Q8ZZI5_9HYPH</name>
<reference evidence="9 10" key="1">
    <citation type="submission" date="2016-09" db="EMBL/GenBank/DDBJ databases">
        <title>Rhizobium oryziradicis sp. nov., isolated from the root of rice.</title>
        <authorList>
            <person name="Zhao J."/>
            <person name="Zhang X."/>
        </authorList>
    </citation>
    <scope>NUCLEOTIDE SEQUENCE [LARGE SCALE GENOMIC DNA]</scope>
    <source>
        <strain evidence="9 10">14971</strain>
    </source>
</reference>
<evidence type="ECO:0000313" key="9">
    <source>
        <dbReference type="EMBL" id="OLP47745.1"/>
    </source>
</evidence>
<keyword evidence="6 7" id="KW-0472">Membrane</keyword>
<evidence type="ECO:0000256" key="3">
    <source>
        <dbReference type="ARBA" id="ARBA00022475"/>
    </source>
</evidence>
<keyword evidence="3" id="KW-1003">Cell membrane</keyword>
<dbReference type="GO" id="GO:0005886">
    <property type="term" value="C:plasma membrane"/>
    <property type="evidence" value="ECO:0007669"/>
    <property type="project" value="UniProtKB-SubCell"/>
</dbReference>
<accession>A0A1Q8ZZI5</accession>
<dbReference type="STRING" id="887144.BJF91_05075"/>
<proteinExistence type="inferred from homology"/>
<dbReference type="Pfam" id="PF01899">
    <property type="entry name" value="MNHE"/>
    <property type="match status" value="1"/>
</dbReference>